<dbReference type="InterPro" id="IPR022675">
    <property type="entry name" value="G6P_DH_C"/>
</dbReference>
<dbReference type="PANTHER" id="PTHR23429:SF0">
    <property type="entry name" value="GLUCOSE-6-PHOSPHATE 1-DEHYDROGENASE"/>
    <property type="match status" value="1"/>
</dbReference>
<dbReference type="GO" id="GO:0004345">
    <property type="term" value="F:glucose-6-phosphate dehydrogenase activity"/>
    <property type="evidence" value="ECO:0007669"/>
    <property type="project" value="UniProtKB-UniRule"/>
</dbReference>
<dbReference type="KEGG" id="nti:DNFV4_03784"/>
<feature type="domain" description="Glucose-6-phosphate dehydrogenase NAD-binding" evidence="8">
    <location>
        <begin position="20"/>
        <end position="201"/>
    </location>
</feature>
<dbReference type="InterPro" id="IPR001282">
    <property type="entry name" value="G6P_DH"/>
</dbReference>
<dbReference type="EMBL" id="OX365700">
    <property type="protein sequence ID" value="CAI4033348.1"/>
    <property type="molecule type" value="Genomic_DNA"/>
</dbReference>
<name>A0AA86TAC1_9BACT</name>
<evidence type="ECO:0000313" key="11">
    <source>
        <dbReference type="Proteomes" id="UP001179121"/>
    </source>
</evidence>
<proteinExistence type="inferred from homology"/>
<organism evidence="10 11">
    <name type="scientific">Nitrospira tepida</name>
    <dbReference type="NCBI Taxonomy" id="2973512"/>
    <lineage>
        <taxon>Bacteria</taxon>
        <taxon>Pseudomonadati</taxon>
        <taxon>Nitrospirota</taxon>
        <taxon>Nitrospiria</taxon>
        <taxon>Nitrospirales</taxon>
        <taxon>Nitrospiraceae</taxon>
        <taxon>Nitrospira</taxon>
    </lineage>
</organism>
<keyword evidence="5 7" id="KW-0560">Oxidoreductase</keyword>
<comment type="function">
    <text evidence="7">Catalyzes the oxidation of glucose 6-phosphate to 6-phosphogluconolactone.</text>
</comment>
<dbReference type="Gene3D" id="3.30.360.10">
    <property type="entry name" value="Dihydrodipicolinate Reductase, domain 2"/>
    <property type="match status" value="1"/>
</dbReference>
<keyword evidence="6 7" id="KW-0119">Carbohydrate metabolism</keyword>
<dbReference type="InterPro" id="IPR019796">
    <property type="entry name" value="G6P_DH_AS"/>
</dbReference>
<feature type="binding site" evidence="7">
    <location>
        <position position="350"/>
    </location>
    <ligand>
        <name>substrate</name>
    </ligand>
</feature>
<keyword evidence="3 7" id="KW-0313">Glucose metabolism</keyword>
<feature type="binding site" evidence="7">
    <location>
        <position position="192"/>
    </location>
    <ligand>
        <name>substrate</name>
    </ligand>
</feature>
<dbReference type="PANTHER" id="PTHR23429">
    <property type="entry name" value="GLUCOSE-6-PHOSPHATE 1-DEHYDROGENASE G6PD"/>
    <property type="match status" value="1"/>
</dbReference>
<dbReference type="PIRSF" id="PIRSF000110">
    <property type="entry name" value="G6PD"/>
    <property type="match status" value="1"/>
</dbReference>
<dbReference type="RefSeq" id="WP_289271660.1">
    <property type="nucleotide sequence ID" value="NZ_OX365700.1"/>
</dbReference>
<dbReference type="Proteomes" id="UP001179121">
    <property type="component" value="Chromosome"/>
</dbReference>
<comment type="pathway">
    <text evidence="1 7">Carbohydrate degradation; pentose phosphate pathway; D-ribulose 5-phosphate from D-glucose 6-phosphate (oxidative stage): step 1/3.</text>
</comment>
<evidence type="ECO:0000256" key="3">
    <source>
        <dbReference type="ARBA" id="ARBA00022526"/>
    </source>
</evidence>
<feature type="binding site" evidence="7">
    <location>
        <begin position="23"/>
        <end position="30"/>
    </location>
    <ligand>
        <name>NADP(+)</name>
        <dbReference type="ChEBI" id="CHEBI:58349"/>
    </ligand>
</feature>
<feature type="binding site" evidence="7">
    <location>
        <position position="249"/>
    </location>
    <ligand>
        <name>substrate</name>
    </ligand>
</feature>
<evidence type="ECO:0000256" key="4">
    <source>
        <dbReference type="ARBA" id="ARBA00022857"/>
    </source>
</evidence>
<dbReference type="SUPFAM" id="SSF51735">
    <property type="entry name" value="NAD(P)-binding Rossmann-fold domains"/>
    <property type="match status" value="1"/>
</dbReference>
<accession>A0AA86TAC1</accession>
<dbReference type="InterPro" id="IPR022674">
    <property type="entry name" value="G6P_DH_NAD-bd"/>
</dbReference>
<evidence type="ECO:0000259" key="9">
    <source>
        <dbReference type="Pfam" id="PF02781"/>
    </source>
</evidence>
<evidence type="ECO:0000256" key="6">
    <source>
        <dbReference type="ARBA" id="ARBA00023277"/>
    </source>
</evidence>
<dbReference type="Gene3D" id="3.40.50.720">
    <property type="entry name" value="NAD(P)-binding Rossmann-like Domain"/>
    <property type="match status" value="1"/>
</dbReference>
<feature type="binding site" evidence="7">
    <location>
        <position position="196"/>
    </location>
    <ligand>
        <name>substrate</name>
    </ligand>
</feature>
<dbReference type="GO" id="GO:0009051">
    <property type="term" value="P:pentose-phosphate shunt, oxidative branch"/>
    <property type="evidence" value="ECO:0007669"/>
    <property type="project" value="TreeGrafter"/>
</dbReference>
<dbReference type="SUPFAM" id="SSF55347">
    <property type="entry name" value="Glyceraldehyde-3-phosphate dehydrogenase-like, C-terminal domain"/>
    <property type="match status" value="1"/>
</dbReference>
<evidence type="ECO:0000313" key="10">
    <source>
        <dbReference type="EMBL" id="CAI4033348.1"/>
    </source>
</evidence>
<protein>
    <recommendedName>
        <fullName evidence="7">Glucose-6-phosphate 1-dehydrogenase</fullName>
        <shortName evidence="7">G6PD</shortName>
        <ecNumber evidence="7">1.1.1.49</ecNumber>
    </recommendedName>
</protein>
<gene>
    <name evidence="7" type="primary">zwf</name>
    <name evidence="10" type="ORF">DNFV4_03784</name>
</gene>
<evidence type="ECO:0000256" key="5">
    <source>
        <dbReference type="ARBA" id="ARBA00023002"/>
    </source>
</evidence>
<comment type="catalytic activity">
    <reaction evidence="7">
        <text>D-glucose 6-phosphate + NADP(+) = 6-phospho-D-glucono-1,5-lactone + NADPH + H(+)</text>
        <dbReference type="Rhea" id="RHEA:15841"/>
        <dbReference type="ChEBI" id="CHEBI:15378"/>
        <dbReference type="ChEBI" id="CHEBI:57783"/>
        <dbReference type="ChEBI" id="CHEBI:57955"/>
        <dbReference type="ChEBI" id="CHEBI:58349"/>
        <dbReference type="ChEBI" id="CHEBI:61548"/>
        <dbReference type="EC" id="1.1.1.49"/>
    </reaction>
</comment>
<reference evidence="10" key="1">
    <citation type="submission" date="2022-10" db="EMBL/GenBank/DDBJ databases">
        <authorList>
            <person name="Koch H."/>
        </authorList>
    </citation>
    <scope>NUCLEOTIDE SEQUENCE</scope>
    <source>
        <strain evidence="10">DNF</strain>
    </source>
</reference>
<dbReference type="HAMAP" id="MF_00966">
    <property type="entry name" value="G6PD"/>
    <property type="match status" value="1"/>
</dbReference>
<keyword evidence="11" id="KW-1185">Reference proteome</keyword>
<dbReference type="AlphaFoldDB" id="A0AA86TAC1"/>
<evidence type="ECO:0000256" key="2">
    <source>
        <dbReference type="ARBA" id="ARBA00009975"/>
    </source>
</evidence>
<dbReference type="GO" id="GO:0005829">
    <property type="term" value="C:cytosol"/>
    <property type="evidence" value="ECO:0007669"/>
    <property type="project" value="TreeGrafter"/>
</dbReference>
<feature type="domain" description="Glucose-6-phosphate dehydrogenase C-terminal" evidence="9">
    <location>
        <begin position="203"/>
        <end position="492"/>
    </location>
</feature>
<feature type="active site" description="Proton acceptor" evidence="7">
    <location>
        <position position="254"/>
    </location>
</feature>
<evidence type="ECO:0000256" key="7">
    <source>
        <dbReference type="HAMAP-Rule" id="MF_00966"/>
    </source>
</evidence>
<feature type="binding site" evidence="7">
    <location>
        <position position="355"/>
    </location>
    <ligand>
        <name>substrate</name>
    </ligand>
</feature>
<dbReference type="Pfam" id="PF02781">
    <property type="entry name" value="G6PD_C"/>
    <property type="match status" value="1"/>
</dbReference>
<dbReference type="GO" id="GO:0006006">
    <property type="term" value="P:glucose metabolic process"/>
    <property type="evidence" value="ECO:0007669"/>
    <property type="project" value="UniProtKB-KW"/>
</dbReference>
<sequence length="495" mass="55919">MTEGATAPLVEQTVEPHTFVILGATGDLTRRKLLPALYHLGDHGVLDRRKTLIVGAALPEMSEEAFRLWAYEGLHNAGLRNEPELRAWCEACLHYHSLHGGGAEEFAALAGAIRRLERSRSMPENRIFYLALPPDTVPAAIEQLDQVGLLKGRGWVRVVFEKPFGHDFHSARALNTRLHRYLDESQIYRIDHYLGKETVQNLLAFRFANPIFESLWNRDIVESVQITVAEDIGVEHRGAYYQQAGALRDMVQNHLTQLMTVVAMEVPVSFDAGAIQGEKLKALHSIAPIPPQDVVFGQYTAWRIADITIPGYREEKGVPADSTTETYVALKAEIHNWRWKGVPFYLRTGKRLPRKLTQITVTFREAPTQVFRSLAPGSMPPNKLLITLQPSEGFSLCFSVKSPGRPFRFADRALQFDYEDAFGRLPEAYETLLRDVMIGDQTLFVTADFTETAWRLYDPLLAGERSVHFYTAGTWGPREAEALLERNGHGWQLGW</sequence>
<dbReference type="Pfam" id="PF00479">
    <property type="entry name" value="G6PD_N"/>
    <property type="match status" value="1"/>
</dbReference>
<dbReference type="EC" id="1.1.1.49" evidence="7"/>
<dbReference type="PROSITE" id="PS00069">
    <property type="entry name" value="G6P_DEHYDROGENASE"/>
    <property type="match status" value="1"/>
</dbReference>
<dbReference type="PRINTS" id="PR00079">
    <property type="entry name" value="G6PDHDRGNASE"/>
</dbReference>
<evidence type="ECO:0000259" key="8">
    <source>
        <dbReference type="Pfam" id="PF00479"/>
    </source>
</evidence>
<comment type="similarity">
    <text evidence="2 7">Belongs to the glucose-6-phosphate dehydrogenase family.</text>
</comment>
<keyword evidence="4 7" id="KW-0521">NADP</keyword>
<evidence type="ECO:0000256" key="1">
    <source>
        <dbReference type="ARBA" id="ARBA00004937"/>
    </source>
</evidence>
<dbReference type="NCBIfam" id="TIGR00871">
    <property type="entry name" value="zwf"/>
    <property type="match status" value="1"/>
</dbReference>
<feature type="binding site" evidence="7">
    <location>
        <position position="162"/>
    </location>
    <ligand>
        <name>NADP(+)</name>
        <dbReference type="ChEBI" id="CHEBI:58349"/>
    </ligand>
</feature>
<dbReference type="GO" id="GO:0050661">
    <property type="term" value="F:NADP binding"/>
    <property type="evidence" value="ECO:0007669"/>
    <property type="project" value="UniProtKB-UniRule"/>
</dbReference>
<dbReference type="InterPro" id="IPR036291">
    <property type="entry name" value="NAD(P)-bd_dom_sf"/>
</dbReference>
<comment type="caution">
    <text evidence="7">Lacks conserved residue(s) required for the propagation of feature annotation.</text>
</comment>
<feature type="binding site" evidence="7">
    <location>
        <position position="230"/>
    </location>
    <ligand>
        <name>substrate</name>
    </ligand>
</feature>